<evidence type="ECO:0000256" key="9">
    <source>
        <dbReference type="ARBA" id="ARBA00022833"/>
    </source>
</evidence>
<evidence type="ECO:0000256" key="11">
    <source>
        <dbReference type="ARBA" id="ARBA00023211"/>
    </source>
</evidence>
<dbReference type="GO" id="GO:0046872">
    <property type="term" value="F:metal ion binding"/>
    <property type="evidence" value="ECO:0007669"/>
    <property type="project" value="UniProtKB-KW"/>
</dbReference>
<comment type="cofactor">
    <cofactor evidence="4">
        <name>Fe(2+)</name>
        <dbReference type="ChEBI" id="CHEBI:29033"/>
    </cofactor>
</comment>
<evidence type="ECO:0000256" key="6">
    <source>
        <dbReference type="ARBA" id="ARBA00011738"/>
    </source>
</evidence>
<dbReference type="InterPro" id="IPR000056">
    <property type="entry name" value="Ribul_P_3_epim-like"/>
</dbReference>
<dbReference type="PROSITE" id="PS01086">
    <property type="entry name" value="RIBUL_P_3_EPIMER_2"/>
    <property type="match status" value="1"/>
</dbReference>
<organism evidence="15 16">
    <name type="scientific">Toxoplasma gondii ARI</name>
    <dbReference type="NCBI Taxonomy" id="1074872"/>
    <lineage>
        <taxon>Eukaryota</taxon>
        <taxon>Sar</taxon>
        <taxon>Alveolata</taxon>
        <taxon>Apicomplexa</taxon>
        <taxon>Conoidasida</taxon>
        <taxon>Coccidia</taxon>
        <taxon>Eucoccidiorida</taxon>
        <taxon>Eimeriorina</taxon>
        <taxon>Sarcocystidae</taxon>
        <taxon>Toxoplasma</taxon>
    </lineage>
</organism>
<dbReference type="PANTHER" id="PTHR11749">
    <property type="entry name" value="RIBULOSE-5-PHOSPHATE-3-EPIMERASE"/>
    <property type="match status" value="1"/>
</dbReference>
<proteinExistence type="inferred from homology"/>
<comment type="cofactor">
    <cofactor evidence="2">
        <name>Mn(2+)</name>
        <dbReference type="ChEBI" id="CHEBI:29035"/>
    </cofactor>
</comment>
<dbReference type="GO" id="GO:0006163">
    <property type="term" value="P:purine nucleotide metabolic process"/>
    <property type="evidence" value="ECO:0007669"/>
    <property type="project" value="UniProtKB-ARBA"/>
</dbReference>
<name>A0A139YAV2_TOXGO</name>
<dbReference type="EC" id="5.1.3.1" evidence="7"/>
<comment type="similarity">
    <text evidence="5">Belongs to the ribulose-phosphate 3-epimerase family.</text>
</comment>
<accession>A0A139YAV2</accession>
<comment type="catalytic activity">
    <reaction evidence="1">
        <text>D-ribulose 5-phosphate = D-xylulose 5-phosphate</text>
        <dbReference type="Rhea" id="RHEA:13677"/>
        <dbReference type="ChEBI" id="CHEBI:57737"/>
        <dbReference type="ChEBI" id="CHEBI:58121"/>
        <dbReference type="EC" id="5.1.3.1"/>
    </reaction>
</comment>
<comment type="function">
    <text evidence="14">Catalyzes the reversible epimerization of D-ribulose 5-phosphate to D-xylulose 5-phosphate.</text>
</comment>
<evidence type="ECO:0000313" key="15">
    <source>
        <dbReference type="EMBL" id="KYF49496.1"/>
    </source>
</evidence>
<dbReference type="AlphaFoldDB" id="A0A139YAV2"/>
<comment type="cofactor">
    <cofactor evidence="3">
        <name>Zn(2+)</name>
        <dbReference type="ChEBI" id="CHEBI:29105"/>
    </cofactor>
</comment>
<dbReference type="InterPro" id="IPR013785">
    <property type="entry name" value="Aldolase_TIM"/>
</dbReference>
<evidence type="ECO:0000256" key="13">
    <source>
        <dbReference type="ARBA" id="ARBA00023277"/>
    </source>
</evidence>
<keyword evidence="13" id="KW-0119">Carbohydrate metabolism</keyword>
<evidence type="ECO:0000256" key="8">
    <source>
        <dbReference type="ARBA" id="ARBA00022723"/>
    </source>
</evidence>
<evidence type="ECO:0000256" key="12">
    <source>
        <dbReference type="ARBA" id="ARBA00023235"/>
    </source>
</evidence>
<dbReference type="InterPro" id="IPR011060">
    <property type="entry name" value="RibuloseP-bd_barrel"/>
</dbReference>
<dbReference type="Proteomes" id="UP000074247">
    <property type="component" value="Unassembled WGS sequence"/>
</dbReference>
<dbReference type="GO" id="GO:0005975">
    <property type="term" value="P:carbohydrate metabolic process"/>
    <property type="evidence" value="ECO:0007669"/>
    <property type="project" value="InterPro"/>
</dbReference>
<comment type="caution">
    <text evidence="15">The sequence shown here is derived from an EMBL/GenBank/DDBJ whole genome shotgun (WGS) entry which is preliminary data.</text>
</comment>
<evidence type="ECO:0000256" key="10">
    <source>
        <dbReference type="ARBA" id="ARBA00023004"/>
    </source>
</evidence>
<dbReference type="GO" id="GO:1901135">
    <property type="term" value="P:carbohydrate derivative metabolic process"/>
    <property type="evidence" value="ECO:0007669"/>
    <property type="project" value="UniProtKB-ARBA"/>
</dbReference>
<keyword evidence="8" id="KW-0479">Metal-binding</keyword>
<dbReference type="SUPFAM" id="SSF51366">
    <property type="entry name" value="Ribulose-phoshate binding barrel"/>
    <property type="match status" value="1"/>
</dbReference>
<evidence type="ECO:0000256" key="4">
    <source>
        <dbReference type="ARBA" id="ARBA00001954"/>
    </source>
</evidence>
<keyword evidence="11" id="KW-0464">Manganese</keyword>
<evidence type="ECO:0000256" key="1">
    <source>
        <dbReference type="ARBA" id="ARBA00001782"/>
    </source>
</evidence>
<dbReference type="Gene3D" id="3.20.20.70">
    <property type="entry name" value="Aldolase class I"/>
    <property type="match status" value="1"/>
</dbReference>
<dbReference type="GO" id="GO:0046496">
    <property type="term" value="P:nicotinamide nucleotide metabolic process"/>
    <property type="evidence" value="ECO:0007669"/>
    <property type="project" value="UniProtKB-ARBA"/>
</dbReference>
<evidence type="ECO:0000256" key="7">
    <source>
        <dbReference type="ARBA" id="ARBA00013188"/>
    </source>
</evidence>
<dbReference type="GO" id="GO:0004750">
    <property type="term" value="F:D-ribulose-phosphate 3-epimerase activity"/>
    <property type="evidence" value="ECO:0007669"/>
    <property type="project" value="UniProtKB-EC"/>
</dbReference>
<evidence type="ECO:0000256" key="2">
    <source>
        <dbReference type="ARBA" id="ARBA00001936"/>
    </source>
</evidence>
<evidence type="ECO:0000256" key="3">
    <source>
        <dbReference type="ARBA" id="ARBA00001947"/>
    </source>
</evidence>
<dbReference type="Pfam" id="PF00834">
    <property type="entry name" value="Ribul_P_3_epim"/>
    <property type="match status" value="1"/>
</dbReference>
<dbReference type="OrthoDB" id="1927044at2759"/>
<keyword evidence="9" id="KW-0862">Zinc</keyword>
<keyword evidence="10" id="KW-0408">Iron</keyword>
<sequence>MRLASPGHHGRVCAEKFCEFSVFGFPRVRGFSRRRQIFHCGPSISSFFSLSKVGFQLGLLELHFEFFHVSRCLRWLSLGASFLQESLLFRLTRLSVSNLDTTLHPASVLSSAGHFLAFSLSVSLKEPLRFLLPSSASLSRCIWESKPSCSTLFLALLFLLCFSCSVEHRTVCLSLSVPVFASALSVSHLPLSLSPFAFCSLVRTRAPCLLELASRLCRCVFRHFVPNISFGPGVVKALRGHLKSAFFDVHLMVSEPEKWIQPFADAGANSITFHWESVGGDLQRAAELAKRIQARGIKAGLAIKPATKFEDLGEALAGDTFDMLLVMTVEPGFGGQKFMADMLQKVRTARSLFPKLNIQVDGGLDGETVKPAASAGANVIVAGTSMFKAENPAALMTFMRDVIAASDTL</sequence>
<dbReference type="FunFam" id="3.20.20.70:FF:000191">
    <property type="entry name" value="ribulose-phosphate 3-epimerase isoform X2"/>
    <property type="match status" value="1"/>
</dbReference>
<evidence type="ECO:0000313" key="16">
    <source>
        <dbReference type="Proteomes" id="UP000074247"/>
    </source>
</evidence>
<dbReference type="NCBIfam" id="NF004076">
    <property type="entry name" value="PRK05581.1-4"/>
    <property type="match status" value="1"/>
</dbReference>
<dbReference type="VEuPathDB" id="ToxoDB:TGARI_247670"/>
<reference evidence="15 16" key="1">
    <citation type="journal article" date="2016" name="Nat. Commun.">
        <title>Local admixture of amplified and diversified secreted pathogenesis determinants shapes mosaic Toxoplasma gondii genomes.</title>
        <authorList>
            <person name="Lorenzi H."/>
            <person name="Khan A."/>
            <person name="Behnke M.S."/>
            <person name="Namasivayam S."/>
            <person name="Swapna L.S."/>
            <person name="Hadjithomas M."/>
            <person name="Karamycheva S."/>
            <person name="Pinney D."/>
            <person name="Brunk B.P."/>
            <person name="Ajioka J.W."/>
            <person name="Ajzenberg D."/>
            <person name="Boothroyd J.C."/>
            <person name="Boyle J.P."/>
            <person name="Darde M.L."/>
            <person name="Diaz-Miranda M.A."/>
            <person name="Dubey J.P."/>
            <person name="Fritz H.M."/>
            <person name="Gennari S.M."/>
            <person name="Gregory B.D."/>
            <person name="Kim K."/>
            <person name="Saeij J.P."/>
            <person name="Su C."/>
            <person name="White M.W."/>
            <person name="Zhu X.Q."/>
            <person name="Howe D.K."/>
            <person name="Rosenthal B.M."/>
            <person name="Grigg M.E."/>
            <person name="Parkinson J."/>
            <person name="Liu L."/>
            <person name="Kissinger J.C."/>
            <person name="Roos D.S."/>
            <person name="Sibley L.D."/>
        </authorList>
    </citation>
    <scope>NUCLEOTIDE SEQUENCE [LARGE SCALE GENOMIC DNA]</scope>
    <source>
        <strain evidence="15 16">ARI</strain>
    </source>
</reference>
<protein>
    <recommendedName>
        <fullName evidence="7">ribulose-phosphate 3-epimerase</fullName>
        <ecNumber evidence="7">5.1.3.1</ecNumber>
    </recommendedName>
</protein>
<comment type="subunit">
    <text evidence="6">Homodimer.</text>
</comment>
<dbReference type="GO" id="GO:0006091">
    <property type="term" value="P:generation of precursor metabolites and energy"/>
    <property type="evidence" value="ECO:0007669"/>
    <property type="project" value="UniProtKB-ARBA"/>
</dbReference>
<dbReference type="CDD" id="cd00429">
    <property type="entry name" value="RPE"/>
    <property type="match status" value="1"/>
</dbReference>
<gene>
    <name evidence="15" type="ORF">TGARI_247670</name>
</gene>
<evidence type="ECO:0000256" key="5">
    <source>
        <dbReference type="ARBA" id="ARBA00009541"/>
    </source>
</evidence>
<dbReference type="EMBL" id="AGQS02003403">
    <property type="protein sequence ID" value="KYF49496.1"/>
    <property type="molecule type" value="Genomic_DNA"/>
</dbReference>
<keyword evidence="12 15" id="KW-0413">Isomerase</keyword>
<evidence type="ECO:0000256" key="14">
    <source>
        <dbReference type="ARBA" id="ARBA00057323"/>
    </source>
</evidence>